<proteinExistence type="predicted"/>
<sequence>MKEKSVFTSFLLLIIFCHFQTRATDDKFIKRYAIMKMYESCFGPEVVKEIRKEMKMAAAKCSSNGLSNSHQLNSPVANKNPITFVIQPHKPPQQAEGLYSPELLKSQTSSSSDFDKLQQFILAGFNKQNQPQTIYSANNVVPSLGYSHIKPWTFGPPSIATSHSHMNGLTPGPFPSPYFNQFNPLYPLAFLSPFYGSGRSSKDLDLKGHLESVAAKISGRFKNITCIMQDLGYLNENLEPDYESIVNKIKSLTISTELKSDMIDAVQYCKQFSMCVPDERKDQLSKEMMRPMFFFRCYKHKKMEACIMKDIKDRYTSNEVDDNILGYRRNDRSNHDFNISDIAELTSYEFLFGEDYTDYEIF</sequence>
<dbReference type="EMBL" id="JBBCAQ010000032">
    <property type="protein sequence ID" value="KAK7583749.1"/>
    <property type="molecule type" value="Genomic_DNA"/>
</dbReference>
<feature type="signal peptide" evidence="1">
    <location>
        <begin position="1"/>
        <end position="23"/>
    </location>
</feature>
<evidence type="ECO:0000313" key="3">
    <source>
        <dbReference type="Proteomes" id="UP001367676"/>
    </source>
</evidence>
<protein>
    <submittedName>
        <fullName evidence="2">Uncharacterized protein</fullName>
    </submittedName>
</protein>
<gene>
    <name evidence="2" type="ORF">V9T40_004712</name>
</gene>
<organism evidence="2 3">
    <name type="scientific">Parthenolecanium corni</name>
    <dbReference type="NCBI Taxonomy" id="536013"/>
    <lineage>
        <taxon>Eukaryota</taxon>
        <taxon>Metazoa</taxon>
        <taxon>Ecdysozoa</taxon>
        <taxon>Arthropoda</taxon>
        <taxon>Hexapoda</taxon>
        <taxon>Insecta</taxon>
        <taxon>Pterygota</taxon>
        <taxon>Neoptera</taxon>
        <taxon>Paraneoptera</taxon>
        <taxon>Hemiptera</taxon>
        <taxon>Sternorrhyncha</taxon>
        <taxon>Coccoidea</taxon>
        <taxon>Coccidae</taxon>
        <taxon>Parthenolecanium</taxon>
    </lineage>
</organism>
<accession>A0AAN9TEK6</accession>
<keyword evidence="1" id="KW-0732">Signal</keyword>
<name>A0AAN9TEK6_9HEMI</name>
<evidence type="ECO:0000256" key="1">
    <source>
        <dbReference type="SAM" id="SignalP"/>
    </source>
</evidence>
<keyword evidence="3" id="KW-1185">Reference proteome</keyword>
<evidence type="ECO:0000313" key="2">
    <source>
        <dbReference type="EMBL" id="KAK7583749.1"/>
    </source>
</evidence>
<comment type="caution">
    <text evidence="2">The sequence shown here is derived from an EMBL/GenBank/DDBJ whole genome shotgun (WGS) entry which is preliminary data.</text>
</comment>
<feature type="chain" id="PRO_5042919743" evidence="1">
    <location>
        <begin position="24"/>
        <end position="362"/>
    </location>
</feature>
<dbReference type="Proteomes" id="UP001367676">
    <property type="component" value="Unassembled WGS sequence"/>
</dbReference>
<reference evidence="2 3" key="1">
    <citation type="submission" date="2024-03" db="EMBL/GenBank/DDBJ databases">
        <title>Adaptation during the transition from Ophiocordyceps entomopathogen to insect associate is accompanied by gene loss and intensified selection.</title>
        <authorList>
            <person name="Ward C.M."/>
            <person name="Onetto C.A."/>
            <person name="Borneman A.R."/>
        </authorList>
    </citation>
    <scope>NUCLEOTIDE SEQUENCE [LARGE SCALE GENOMIC DNA]</scope>
    <source>
        <strain evidence="2">AWRI1</strain>
        <tissue evidence="2">Single Adult Female</tissue>
    </source>
</reference>
<dbReference type="AlphaFoldDB" id="A0AAN9TEK6"/>